<evidence type="ECO:0000256" key="1">
    <source>
        <dbReference type="ARBA" id="ARBA00000085"/>
    </source>
</evidence>
<dbReference type="Pfam" id="PF08448">
    <property type="entry name" value="PAS_4"/>
    <property type="match status" value="1"/>
</dbReference>
<dbReference type="SUPFAM" id="SSF55785">
    <property type="entry name" value="PYP-like sensor domain (PAS domain)"/>
    <property type="match status" value="2"/>
</dbReference>
<dbReference type="CDD" id="cd00082">
    <property type="entry name" value="HisKA"/>
    <property type="match status" value="1"/>
</dbReference>
<dbReference type="SMART" id="SM00086">
    <property type="entry name" value="PAC"/>
    <property type="match status" value="2"/>
</dbReference>
<dbReference type="GO" id="GO:0005886">
    <property type="term" value="C:plasma membrane"/>
    <property type="evidence" value="ECO:0007669"/>
    <property type="project" value="TreeGrafter"/>
</dbReference>
<evidence type="ECO:0000313" key="14">
    <source>
        <dbReference type="EMBL" id="SEP93934.1"/>
    </source>
</evidence>
<keyword evidence="6" id="KW-0902">Two-component regulatory system</keyword>
<feature type="modified residue" description="4-aspartylphosphate" evidence="7">
    <location>
        <position position="664"/>
    </location>
</feature>
<keyword evidence="8" id="KW-0472">Membrane</keyword>
<dbReference type="InterPro" id="IPR035965">
    <property type="entry name" value="PAS-like_dom_sf"/>
</dbReference>
<organism evidence="14 15">
    <name type="scientific">Ectothiorhodospira magna</name>
    <dbReference type="NCBI Taxonomy" id="867345"/>
    <lineage>
        <taxon>Bacteria</taxon>
        <taxon>Pseudomonadati</taxon>
        <taxon>Pseudomonadota</taxon>
        <taxon>Gammaproteobacteria</taxon>
        <taxon>Chromatiales</taxon>
        <taxon>Ectothiorhodospiraceae</taxon>
        <taxon>Ectothiorhodospira</taxon>
    </lineage>
</organism>
<keyword evidence="9" id="KW-0732">Signal</keyword>
<dbReference type="NCBIfam" id="TIGR00229">
    <property type="entry name" value="sensory_box"/>
    <property type="match status" value="2"/>
</dbReference>
<keyword evidence="4" id="KW-0808">Transferase</keyword>
<dbReference type="Gene3D" id="3.30.450.20">
    <property type="entry name" value="PAS domain"/>
    <property type="match status" value="2"/>
</dbReference>
<dbReference type="PROSITE" id="PS50109">
    <property type="entry name" value="HIS_KIN"/>
    <property type="match status" value="1"/>
</dbReference>
<dbReference type="PROSITE" id="PS50113">
    <property type="entry name" value="PAC"/>
    <property type="match status" value="2"/>
</dbReference>
<dbReference type="PROSITE" id="PS50112">
    <property type="entry name" value="PAS"/>
    <property type="match status" value="2"/>
</dbReference>
<evidence type="ECO:0000259" key="12">
    <source>
        <dbReference type="PROSITE" id="PS50112"/>
    </source>
</evidence>
<dbReference type="Pfam" id="PF02518">
    <property type="entry name" value="HATPase_c"/>
    <property type="match status" value="1"/>
</dbReference>
<dbReference type="FunFam" id="1.10.287.130:FF:000001">
    <property type="entry name" value="Two-component sensor histidine kinase"/>
    <property type="match status" value="1"/>
</dbReference>
<dbReference type="PRINTS" id="PR00344">
    <property type="entry name" value="BCTRLSENSOR"/>
</dbReference>
<dbReference type="AlphaFoldDB" id="A0A1H9BYL7"/>
<dbReference type="STRING" id="867345.SAMN05421693_11167"/>
<name>A0A1H9BYL7_9GAMM</name>
<dbReference type="Gene3D" id="3.40.50.2300">
    <property type="match status" value="1"/>
</dbReference>
<dbReference type="OrthoDB" id="5555106at2"/>
<dbReference type="Pfam" id="PF13426">
    <property type="entry name" value="PAS_9"/>
    <property type="match status" value="1"/>
</dbReference>
<dbReference type="SUPFAM" id="SSF47384">
    <property type="entry name" value="Homodimeric domain of signal transducing histidine kinase"/>
    <property type="match status" value="1"/>
</dbReference>
<dbReference type="InterPro" id="IPR036890">
    <property type="entry name" value="HATPase_C_sf"/>
</dbReference>
<dbReference type="PANTHER" id="PTHR43047:SF72">
    <property type="entry name" value="OSMOSENSING HISTIDINE PROTEIN KINASE SLN1"/>
    <property type="match status" value="1"/>
</dbReference>
<dbReference type="SMART" id="SM00387">
    <property type="entry name" value="HATPase_c"/>
    <property type="match status" value="1"/>
</dbReference>
<dbReference type="Pfam" id="PF00072">
    <property type="entry name" value="Response_reg"/>
    <property type="match status" value="1"/>
</dbReference>
<dbReference type="EC" id="2.7.13.3" evidence="2"/>
<sequence length="741" mass="82231">MTRILSTLICLALTLFPLALLAQPIHAAYDDLETHHISQYQHGAIPGLLAASGIAFLIMMIMLVINRHLHEQHARLRESEARYRAVVDTLKERENRLSTLISSMQELLFVLDEDGCYRDYHTPSQSLLLMPPEQFLGRHFSDLMPTEAAQAFATALNHTRDSGIATRCHYQLSLPTLGLRHFTADVAPLVRHHGHPSGFLAVVRDVTEERQMEQQMHIAATAFEAREGMFVTDQRGVILKVNHAFTRITGYDAQDVVGQPSKILGSGLQDRAMYRQIRDSVRQQGSWQGEIWSYRKTGDLYPQELLVTAVRDAQGQITHHVATLRDITQRVANREALLEAKEQAEAANRAKSEFLASMSHELRTPLNAILGFAELLDIDPDRSDEERDNIHHIQKAGQHLLTLINDLIDLARIDAGQLHLNIEAVPLGSVLSEGCSFVAGMAAERQITLKPLPLLPEDCLVRADHTRLRQALINLLSNGIKYNRPQGWVEITLAYPTPDRIRIQVSDSGPGIPADKQDRLFIAFDRLGAECSHVEGTGIGLIITQKIMTAMGGDIGFSSAEGQGSTFWVELPLTCAYTQTAPHTPSTSMLLACTPPSPTTAPEGGMSVHMNPLTVLYVEDNPASRRLMERVMGRQSRIHLLMAEDAETGIALARQHQPTVVLMDINLPGMNGYDALGELKTHPETAHLPVIAISANAMKGDQERGRQAGFDHYLTKPLDIPLLMEILDTLDRVEPPSRRAE</sequence>
<dbReference type="GO" id="GO:0000155">
    <property type="term" value="F:phosphorelay sensor kinase activity"/>
    <property type="evidence" value="ECO:0007669"/>
    <property type="project" value="InterPro"/>
</dbReference>
<dbReference type="Pfam" id="PF00512">
    <property type="entry name" value="HisKA"/>
    <property type="match status" value="1"/>
</dbReference>
<keyword evidence="8" id="KW-0812">Transmembrane</keyword>
<dbReference type="SMART" id="SM00388">
    <property type="entry name" value="HisKA"/>
    <property type="match status" value="1"/>
</dbReference>
<evidence type="ECO:0000259" key="10">
    <source>
        <dbReference type="PROSITE" id="PS50109"/>
    </source>
</evidence>
<dbReference type="Proteomes" id="UP000199496">
    <property type="component" value="Unassembled WGS sequence"/>
</dbReference>
<comment type="catalytic activity">
    <reaction evidence="1">
        <text>ATP + protein L-histidine = ADP + protein N-phospho-L-histidine.</text>
        <dbReference type="EC" id="2.7.13.3"/>
    </reaction>
</comment>
<dbReference type="SMART" id="SM00091">
    <property type="entry name" value="PAS"/>
    <property type="match status" value="2"/>
</dbReference>
<dbReference type="InterPro" id="IPR003594">
    <property type="entry name" value="HATPase_dom"/>
</dbReference>
<evidence type="ECO:0000256" key="9">
    <source>
        <dbReference type="SAM" id="SignalP"/>
    </source>
</evidence>
<dbReference type="SUPFAM" id="SSF55874">
    <property type="entry name" value="ATPase domain of HSP90 chaperone/DNA topoisomerase II/histidine kinase"/>
    <property type="match status" value="1"/>
</dbReference>
<keyword evidence="15" id="KW-1185">Reference proteome</keyword>
<dbReference type="InterPro" id="IPR000700">
    <property type="entry name" value="PAS-assoc_C"/>
</dbReference>
<dbReference type="InterPro" id="IPR005467">
    <property type="entry name" value="His_kinase_dom"/>
</dbReference>
<dbReference type="PROSITE" id="PS50110">
    <property type="entry name" value="RESPONSE_REGULATORY"/>
    <property type="match status" value="1"/>
</dbReference>
<dbReference type="Gene3D" id="3.30.565.10">
    <property type="entry name" value="Histidine kinase-like ATPase, C-terminal domain"/>
    <property type="match status" value="1"/>
</dbReference>
<gene>
    <name evidence="14" type="ORF">SAMN05421693_11167</name>
</gene>
<evidence type="ECO:0000256" key="4">
    <source>
        <dbReference type="ARBA" id="ARBA00022679"/>
    </source>
</evidence>
<dbReference type="InterPro" id="IPR001789">
    <property type="entry name" value="Sig_transdc_resp-reg_receiver"/>
</dbReference>
<feature type="domain" description="Response regulatory" evidence="11">
    <location>
        <begin position="614"/>
        <end position="731"/>
    </location>
</feature>
<dbReference type="RefSeq" id="WP_090205885.1">
    <property type="nucleotide sequence ID" value="NZ_FOFO01000011.1"/>
</dbReference>
<dbReference type="InterPro" id="IPR011006">
    <property type="entry name" value="CheY-like_superfamily"/>
</dbReference>
<dbReference type="Gene3D" id="1.10.287.130">
    <property type="match status" value="1"/>
</dbReference>
<keyword evidence="8" id="KW-1133">Transmembrane helix</keyword>
<dbReference type="InterPro" id="IPR003661">
    <property type="entry name" value="HisK_dim/P_dom"/>
</dbReference>
<feature type="domain" description="PAS" evidence="12">
    <location>
        <begin position="208"/>
        <end position="259"/>
    </location>
</feature>
<feature type="domain" description="Histidine kinase" evidence="10">
    <location>
        <begin position="357"/>
        <end position="575"/>
    </location>
</feature>
<evidence type="ECO:0000256" key="8">
    <source>
        <dbReference type="SAM" id="Phobius"/>
    </source>
</evidence>
<dbReference type="InterPro" id="IPR000014">
    <property type="entry name" value="PAS"/>
</dbReference>
<dbReference type="SUPFAM" id="SSF52172">
    <property type="entry name" value="CheY-like"/>
    <property type="match status" value="1"/>
</dbReference>
<dbReference type="PANTHER" id="PTHR43047">
    <property type="entry name" value="TWO-COMPONENT HISTIDINE PROTEIN KINASE"/>
    <property type="match status" value="1"/>
</dbReference>
<accession>A0A1H9BYL7</accession>
<feature type="signal peptide" evidence="9">
    <location>
        <begin position="1"/>
        <end position="27"/>
    </location>
</feature>
<dbReference type="InterPro" id="IPR013656">
    <property type="entry name" value="PAS_4"/>
</dbReference>
<dbReference type="InterPro" id="IPR001610">
    <property type="entry name" value="PAC"/>
</dbReference>
<dbReference type="SMART" id="SM00448">
    <property type="entry name" value="REC"/>
    <property type="match status" value="1"/>
</dbReference>
<evidence type="ECO:0000256" key="6">
    <source>
        <dbReference type="ARBA" id="ARBA00023012"/>
    </source>
</evidence>
<evidence type="ECO:0000259" key="13">
    <source>
        <dbReference type="PROSITE" id="PS50113"/>
    </source>
</evidence>
<evidence type="ECO:0000256" key="7">
    <source>
        <dbReference type="PROSITE-ProRule" id="PRU00169"/>
    </source>
</evidence>
<dbReference type="InterPro" id="IPR036097">
    <property type="entry name" value="HisK_dim/P_sf"/>
</dbReference>
<dbReference type="InterPro" id="IPR004358">
    <property type="entry name" value="Sig_transdc_His_kin-like_C"/>
</dbReference>
<protein>
    <recommendedName>
        <fullName evidence="2">histidine kinase</fullName>
        <ecNumber evidence="2">2.7.13.3</ecNumber>
    </recommendedName>
</protein>
<dbReference type="CDD" id="cd00130">
    <property type="entry name" value="PAS"/>
    <property type="match status" value="2"/>
</dbReference>
<feature type="domain" description="PAC" evidence="13">
    <location>
        <begin position="287"/>
        <end position="339"/>
    </location>
</feature>
<feature type="domain" description="PAC" evidence="13">
    <location>
        <begin position="166"/>
        <end position="218"/>
    </location>
</feature>
<dbReference type="GO" id="GO:0009927">
    <property type="term" value="F:histidine phosphotransfer kinase activity"/>
    <property type="evidence" value="ECO:0007669"/>
    <property type="project" value="TreeGrafter"/>
</dbReference>
<evidence type="ECO:0000256" key="5">
    <source>
        <dbReference type="ARBA" id="ARBA00022777"/>
    </source>
</evidence>
<keyword evidence="5" id="KW-0418">Kinase</keyword>
<evidence type="ECO:0000256" key="3">
    <source>
        <dbReference type="ARBA" id="ARBA00022553"/>
    </source>
</evidence>
<feature type="transmembrane region" description="Helical" evidence="8">
    <location>
        <begin position="43"/>
        <end position="65"/>
    </location>
</feature>
<evidence type="ECO:0000256" key="2">
    <source>
        <dbReference type="ARBA" id="ARBA00012438"/>
    </source>
</evidence>
<reference evidence="14 15" key="1">
    <citation type="submission" date="2016-10" db="EMBL/GenBank/DDBJ databases">
        <authorList>
            <person name="de Groot N.N."/>
        </authorList>
    </citation>
    <scope>NUCLEOTIDE SEQUENCE [LARGE SCALE GENOMIC DNA]</scope>
    <source>
        <strain evidence="14 15">B7-7</strain>
    </source>
</reference>
<feature type="chain" id="PRO_5011611431" description="histidine kinase" evidence="9">
    <location>
        <begin position="28"/>
        <end position="741"/>
    </location>
</feature>
<proteinExistence type="predicted"/>
<keyword evidence="3 7" id="KW-0597">Phosphoprotein</keyword>
<evidence type="ECO:0000313" key="15">
    <source>
        <dbReference type="Proteomes" id="UP000199496"/>
    </source>
</evidence>
<feature type="domain" description="PAS" evidence="12">
    <location>
        <begin position="93"/>
        <end position="163"/>
    </location>
</feature>
<evidence type="ECO:0000259" key="11">
    <source>
        <dbReference type="PROSITE" id="PS50110"/>
    </source>
</evidence>
<dbReference type="EMBL" id="FOFO01000011">
    <property type="protein sequence ID" value="SEP93934.1"/>
    <property type="molecule type" value="Genomic_DNA"/>
</dbReference>